<evidence type="ECO:0000256" key="2">
    <source>
        <dbReference type="ARBA" id="ARBA00023125"/>
    </source>
</evidence>
<evidence type="ECO:0000256" key="5">
    <source>
        <dbReference type="SAM" id="MobiDB-lite"/>
    </source>
</evidence>
<evidence type="ECO:0000256" key="1">
    <source>
        <dbReference type="ARBA" id="ARBA00023015"/>
    </source>
</evidence>
<feature type="region of interest" description="Disordered" evidence="5">
    <location>
        <begin position="437"/>
        <end position="461"/>
    </location>
</feature>
<dbReference type="Gene3D" id="1.10.10.60">
    <property type="entry name" value="Homeodomain-like"/>
    <property type="match status" value="4"/>
</dbReference>
<keyword evidence="3" id="KW-0804">Transcription</keyword>
<dbReference type="GO" id="GO:0042796">
    <property type="term" value="P:snRNA transcription by RNA polymerase III"/>
    <property type="evidence" value="ECO:0007669"/>
    <property type="project" value="TreeGrafter"/>
</dbReference>
<dbReference type="Proteomes" id="UP000266841">
    <property type="component" value="Unassembled WGS sequence"/>
</dbReference>
<dbReference type="GO" id="GO:0001006">
    <property type="term" value="F:RNA polymerase III type 3 promoter sequence-specific DNA binding"/>
    <property type="evidence" value="ECO:0007669"/>
    <property type="project" value="TreeGrafter"/>
</dbReference>
<dbReference type="NCBIfam" id="TIGR01557">
    <property type="entry name" value="myb_SHAQKYF"/>
    <property type="match status" value="1"/>
</dbReference>
<feature type="compositionally biased region" description="Polar residues" evidence="5">
    <location>
        <begin position="372"/>
        <end position="382"/>
    </location>
</feature>
<evidence type="ECO:0000313" key="9">
    <source>
        <dbReference type="EMBL" id="EJK61108.1"/>
    </source>
</evidence>
<feature type="domain" description="Myb-like" evidence="6">
    <location>
        <begin position="120"/>
        <end position="170"/>
    </location>
</feature>
<dbReference type="InterPro" id="IPR017930">
    <property type="entry name" value="Myb_dom"/>
</dbReference>
<dbReference type="SMART" id="SM00717">
    <property type="entry name" value="SANT"/>
    <property type="match status" value="4"/>
</dbReference>
<keyword evidence="1" id="KW-0805">Transcription regulation</keyword>
<feature type="region of interest" description="Disordered" evidence="5">
    <location>
        <begin position="94"/>
        <end position="124"/>
    </location>
</feature>
<dbReference type="InterPro" id="IPR017884">
    <property type="entry name" value="SANT_dom"/>
</dbReference>
<feature type="domain" description="SANT" evidence="7">
    <location>
        <begin position="128"/>
        <end position="166"/>
    </location>
</feature>
<feature type="region of interest" description="Disordered" evidence="5">
    <location>
        <begin position="372"/>
        <end position="396"/>
    </location>
</feature>
<dbReference type="InterPro" id="IPR051575">
    <property type="entry name" value="Myb-like_DNA-bd"/>
</dbReference>
<evidence type="ECO:0000259" key="8">
    <source>
        <dbReference type="PROSITE" id="PS51294"/>
    </source>
</evidence>
<feature type="domain" description="HTH myb-type" evidence="8">
    <location>
        <begin position="224"/>
        <end position="275"/>
    </location>
</feature>
<evidence type="ECO:0000259" key="7">
    <source>
        <dbReference type="PROSITE" id="PS51293"/>
    </source>
</evidence>
<keyword evidence="10" id="KW-1185">Reference proteome</keyword>
<dbReference type="InterPro" id="IPR006447">
    <property type="entry name" value="Myb_dom_plants"/>
</dbReference>
<dbReference type="eggNOG" id="KOG0048">
    <property type="taxonomic scope" value="Eukaryota"/>
</dbReference>
<dbReference type="Pfam" id="PF13921">
    <property type="entry name" value="Myb_DNA-bind_6"/>
    <property type="match status" value="1"/>
</dbReference>
<reference evidence="9 10" key="1">
    <citation type="journal article" date="2012" name="Genome Biol.">
        <title>Genome and low-iron response of an oceanic diatom adapted to chronic iron limitation.</title>
        <authorList>
            <person name="Lommer M."/>
            <person name="Specht M."/>
            <person name="Roy A.S."/>
            <person name="Kraemer L."/>
            <person name="Andreson R."/>
            <person name="Gutowska M.A."/>
            <person name="Wolf J."/>
            <person name="Bergner S.V."/>
            <person name="Schilhabel M.B."/>
            <person name="Klostermeier U.C."/>
            <person name="Beiko R.G."/>
            <person name="Rosenstiel P."/>
            <person name="Hippler M."/>
            <person name="Laroche J."/>
        </authorList>
    </citation>
    <scope>NUCLEOTIDE SEQUENCE [LARGE SCALE GENOMIC DNA]</scope>
    <source>
        <strain evidence="9 10">CCMP1005</strain>
    </source>
</reference>
<evidence type="ECO:0000256" key="3">
    <source>
        <dbReference type="ARBA" id="ARBA00023163"/>
    </source>
</evidence>
<dbReference type="PROSITE" id="PS50090">
    <property type="entry name" value="MYB_LIKE"/>
    <property type="match status" value="4"/>
</dbReference>
<feature type="compositionally biased region" description="Polar residues" evidence="5">
    <location>
        <begin position="452"/>
        <end position="461"/>
    </location>
</feature>
<name>K0S4U1_THAOC</name>
<dbReference type="SUPFAM" id="SSF46689">
    <property type="entry name" value="Homeodomain-like"/>
    <property type="match status" value="3"/>
</dbReference>
<comment type="caution">
    <text evidence="9">The sequence shown here is derived from an EMBL/GenBank/DDBJ whole genome shotgun (WGS) entry which is preliminary data.</text>
</comment>
<dbReference type="GO" id="GO:0042795">
    <property type="term" value="P:snRNA transcription by RNA polymerase II"/>
    <property type="evidence" value="ECO:0007669"/>
    <property type="project" value="TreeGrafter"/>
</dbReference>
<feature type="domain" description="Myb-like" evidence="6">
    <location>
        <begin position="272"/>
        <end position="324"/>
    </location>
</feature>
<accession>K0S4U1</accession>
<dbReference type="EMBL" id="AGNL01020393">
    <property type="protein sequence ID" value="EJK61108.1"/>
    <property type="molecule type" value="Genomic_DNA"/>
</dbReference>
<evidence type="ECO:0000256" key="4">
    <source>
        <dbReference type="ARBA" id="ARBA00023242"/>
    </source>
</evidence>
<dbReference type="PROSITE" id="PS51293">
    <property type="entry name" value="SANT"/>
    <property type="match status" value="1"/>
</dbReference>
<organism evidence="9 10">
    <name type="scientific">Thalassiosira oceanica</name>
    <name type="common">Marine diatom</name>
    <dbReference type="NCBI Taxonomy" id="159749"/>
    <lineage>
        <taxon>Eukaryota</taxon>
        <taxon>Sar</taxon>
        <taxon>Stramenopiles</taxon>
        <taxon>Ochrophyta</taxon>
        <taxon>Bacillariophyta</taxon>
        <taxon>Coscinodiscophyceae</taxon>
        <taxon>Thalassiosirophycidae</taxon>
        <taxon>Thalassiosirales</taxon>
        <taxon>Thalassiosiraceae</taxon>
        <taxon>Thalassiosira</taxon>
    </lineage>
</organism>
<protein>
    <submittedName>
        <fullName evidence="9">Uncharacterized protein</fullName>
    </submittedName>
</protein>
<dbReference type="CDD" id="cd00167">
    <property type="entry name" value="SANT"/>
    <property type="match status" value="4"/>
</dbReference>
<gene>
    <name evidence="9" type="ORF">THAOC_18455</name>
</gene>
<evidence type="ECO:0000313" key="10">
    <source>
        <dbReference type="Proteomes" id="UP000266841"/>
    </source>
</evidence>
<dbReference type="PANTHER" id="PTHR46621:SF1">
    <property type="entry name" value="SNRNA-ACTIVATING PROTEIN COMPLEX SUBUNIT 4"/>
    <property type="match status" value="1"/>
</dbReference>
<dbReference type="PANTHER" id="PTHR46621">
    <property type="entry name" value="SNRNA-ACTIVATING PROTEIN COMPLEX SUBUNIT 4"/>
    <property type="match status" value="1"/>
</dbReference>
<dbReference type="AlphaFoldDB" id="K0S4U1"/>
<keyword evidence="4" id="KW-0539">Nucleus</keyword>
<dbReference type="InterPro" id="IPR001005">
    <property type="entry name" value="SANT/Myb"/>
</dbReference>
<dbReference type="Pfam" id="PF00249">
    <property type="entry name" value="Myb_DNA-binding"/>
    <property type="match status" value="2"/>
</dbReference>
<proteinExistence type="predicted"/>
<dbReference type="GO" id="GO:0000978">
    <property type="term" value="F:RNA polymerase II cis-regulatory region sequence-specific DNA binding"/>
    <property type="evidence" value="ECO:0007669"/>
    <property type="project" value="TreeGrafter"/>
</dbReference>
<keyword evidence="2" id="KW-0238">DNA-binding</keyword>
<feature type="domain" description="Myb-like" evidence="6">
    <location>
        <begin position="224"/>
        <end position="271"/>
    </location>
</feature>
<feature type="non-terminal residue" evidence="9">
    <location>
        <position position="1"/>
    </location>
</feature>
<dbReference type="InterPro" id="IPR009057">
    <property type="entry name" value="Homeodomain-like_sf"/>
</dbReference>
<evidence type="ECO:0000259" key="6">
    <source>
        <dbReference type="PROSITE" id="PS50090"/>
    </source>
</evidence>
<feature type="domain" description="HTH myb-type" evidence="8">
    <location>
        <begin position="124"/>
        <end position="174"/>
    </location>
</feature>
<feature type="domain" description="HTH myb-type" evidence="8">
    <location>
        <begin position="277"/>
        <end position="328"/>
    </location>
</feature>
<sequence length="461" mass="51762">SPFTDDEDRAIARFQADEEKAGNWAELAEGLPGRSVHQVKDRWTRVLRHGLWEKKSRRADSRGKAGGKIKHQLVAHEKLRGTSLSEATTAKARRLADESARAKSGVVVSGEATTSSVHRQAKQKIGTWTAEEHRLFLEGLERHGINWAEVATHVGSRTVVQIRSHAQRYRAKLGKLTFAELAKQMDANPPAASSLPCRTSGRKPKQVANFGDEIFASASNSFGWTPEEDERLTELVGGYGLGGIKWREIAAKMPGKGRDSTMCEYRWRHRLDTSVSRSPFTDDEDRAVTRFQADEEKAGNWAELAEGLPGRSVHQIKQRWTRVLSHGQREKKGRRADSRRKDGCKIKHQLVAHEKEKGGKRQWEEEDAFASTSKKTWKTAQEVQPGPTPASSVSARMADYGRVKRLKTSGDGVTIAELQRRNAELESEIERLRLENAHFRGRPAAGRDVSDRMTQQDLDRL</sequence>
<feature type="domain" description="HTH myb-type" evidence="8">
    <location>
        <begin position="1"/>
        <end position="51"/>
    </location>
</feature>
<dbReference type="PROSITE" id="PS51294">
    <property type="entry name" value="HTH_MYB"/>
    <property type="match status" value="4"/>
</dbReference>
<dbReference type="OrthoDB" id="118550at2759"/>
<dbReference type="GO" id="GO:0019185">
    <property type="term" value="C:snRNA-activating protein complex"/>
    <property type="evidence" value="ECO:0007669"/>
    <property type="project" value="TreeGrafter"/>
</dbReference>
<feature type="domain" description="Myb-like" evidence="6">
    <location>
        <begin position="1"/>
        <end position="47"/>
    </location>
</feature>